<dbReference type="RefSeq" id="WP_289162749.1">
    <property type="nucleotide sequence ID" value="NZ_JASZZN010000004.1"/>
</dbReference>
<gene>
    <name evidence="1" type="ORF">QTN89_07550</name>
</gene>
<name>A0ABT7PFN3_9BACT</name>
<proteinExistence type="predicted"/>
<protein>
    <submittedName>
        <fullName evidence="1">Uncharacterized protein</fullName>
    </submittedName>
</protein>
<organism evidence="1 2">
    <name type="scientific">Roseiconus lacunae</name>
    <dbReference type="NCBI Taxonomy" id="2605694"/>
    <lineage>
        <taxon>Bacteria</taxon>
        <taxon>Pseudomonadati</taxon>
        <taxon>Planctomycetota</taxon>
        <taxon>Planctomycetia</taxon>
        <taxon>Pirellulales</taxon>
        <taxon>Pirellulaceae</taxon>
        <taxon>Roseiconus</taxon>
    </lineage>
</organism>
<keyword evidence="2" id="KW-1185">Reference proteome</keyword>
<dbReference type="Proteomes" id="UP001239462">
    <property type="component" value="Unassembled WGS sequence"/>
</dbReference>
<evidence type="ECO:0000313" key="1">
    <source>
        <dbReference type="EMBL" id="MDM4015276.1"/>
    </source>
</evidence>
<reference evidence="1 2" key="1">
    <citation type="submission" date="2023-06" db="EMBL/GenBank/DDBJ databases">
        <title>Roseiconus lacunae JC819 isolated from Gulf of Mannar region, Tamil Nadu.</title>
        <authorList>
            <person name="Pk S."/>
            <person name="Ch S."/>
            <person name="Ch V.R."/>
        </authorList>
    </citation>
    <scope>NUCLEOTIDE SEQUENCE [LARGE SCALE GENOMIC DNA]</scope>
    <source>
        <strain evidence="1 2">JC819</strain>
    </source>
</reference>
<dbReference type="EMBL" id="JASZZN010000004">
    <property type="protein sequence ID" value="MDM4015276.1"/>
    <property type="molecule type" value="Genomic_DNA"/>
</dbReference>
<comment type="caution">
    <text evidence="1">The sequence shown here is derived from an EMBL/GenBank/DDBJ whole genome shotgun (WGS) entry which is preliminary data.</text>
</comment>
<evidence type="ECO:0000313" key="2">
    <source>
        <dbReference type="Proteomes" id="UP001239462"/>
    </source>
</evidence>
<accession>A0ABT7PFN3</accession>
<sequence length="67" mass="7375">MTTTPINITSIGQTARRLALGVTDVRETAKELGIMPAAIINRVHYYADADIQRMQSHLHQTQAKASV</sequence>